<dbReference type="InterPro" id="IPR037396">
    <property type="entry name" value="FMN_HAD"/>
</dbReference>
<organism evidence="8 9">
    <name type="scientific">[Candida] arabinofermentans NRRL YB-2248</name>
    <dbReference type="NCBI Taxonomy" id="983967"/>
    <lineage>
        <taxon>Eukaryota</taxon>
        <taxon>Fungi</taxon>
        <taxon>Dikarya</taxon>
        <taxon>Ascomycota</taxon>
        <taxon>Saccharomycotina</taxon>
        <taxon>Pichiomycetes</taxon>
        <taxon>Pichiales</taxon>
        <taxon>Pichiaceae</taxon>
        <taxon>Ogataea</taxon>
        <taxon>Ogataea/Candida clade</taxon>
    </lineage>
</organism>
<feature type="domain" description="Cytochrome b5 heme-binding" evidence="6">
    <location>
        <begin position="79"/>
        <end position="156"/>
    </location>
</feature>
<keyword evidence="4" id="KW-0560">Oxidoreductase</keyword>
<dbReference type="Gene3D" id="3.20.20.70">
    <property type="entry name" value="Aldolase class I"/>
    <property type="match status" value="2"/>
</dbReference>
<protein>
    <recommendedName>
        <fullName evidence="10">Cytochrome b2, mitochondrial</fullName>
    </recommendedName>
</protein>
<gene>
    <name evidence="8" type="ORF">CANARDRAFT_203293</name>
</gene>
<evidence type="ECO:0000256" key="2">
    <source>
        <dbReference type="ARBA" id="ARBA00022617"/>
    </source>
</evidence>
<evidence type="ECO:0008006" key="10">
    <source>
        <dbReference type="Google" id="ProtNLM"/>
    </source>
</evidence>
<proteinExistence type="predicted"/>
<keyword evidence="5" id="KW-0408">Iron</keyword>
<dbReference type="InterPro" id="IPR001199">
    <property type="entry name" value="Cyt_B5-like_heme/steroid-bd"/>
</dbReference>
<dbReference type="PROSITE" id="PS51349">
    <property type="entry name" value="FMN_HYDROXY_ACID_DH_2"/>
    <property type="match status" value="1"/>
</dbReference>
<keyword evidence="9" id="KW-1185">Reference proteome</keyword>
<dbReference type="PROSITE" id="PS00191">
    <property type="entry name" value="CYTOCHROME_B5_1"/>
    <property type="match status" value="1"/>
</dbReference>
<dbReference type="AlphaFoldDB" id="A0A1E4SV28"/>
<keyword evidence="3" id="KW-0479">Metal-binding</keyword>
<dbReference type="Gene3D" id="3.10.120.10">
    <property type="entry name" value="Cytochrome b5-like heme/steroid binding domain"/>
    <property type="match status" value="1"/>
</dbReference>
<evidence type="ECO:0000256" key="5">
    <source>
        <dbReference type="ARBA" id="ARBA00023004"/>
    </source>
</evidence>
<dbReference type="PANTHER" id="PTHR10578">
    <property type="entry name" value="S -2-HYDROXY-ACID OXIDASE-RELATED"/>
    <property type="match status" value="1"/>
</dbReference>
<evidence type="ECO:0000256" key="4">
    <source>
        <dbReference type="ARBA" id="ARBA00023002"/>
    </source>
</evidence>
<evidence type="ECO:0000259" key="7">
    <source>
        <dbReference type="PROSITE" id="PS51349"/>
    </source>
</evidence>
<name>A0A1E4SV28_9ASCO</name>
<dbReference type="GO" id="GO:0016491">
    <property type="term" value="F:oxidoreductase activity"/>
    <property type="evidence" value="ECO:0007669"/>
    <property type="project" value="UniProtKB-KW"/>
</dbReference>
<accession>A0A1E4SV28</accession>
<dbReference type="SUPFAM" id="SSF55856">
    <property type="entry name" value="Cytochrome b5-like heme/steroid binding domain"/>
    <property type="match status" value="1"/>
</dbReference>
<dbReference type="GO" id="GO:0020037">
    <property type="term" value="F:heme binding"/>
    <property type="evidence" value="ECO:0007669"/>
    <property type="project" value="InterPro"/>
</dbReference>
<dbReference type="PROSITE" id="PS50255">
    <property type="entry name" value="CYTOCHROME_B5_2"/>
    <property type="match status" value="1"/>
</dbReference>
<dbReference type="STRING" id="983967.A0A1E4SV28"/>
<sequence length="522" mass="58354">MLRSQLRTALRNQFPKGRPVAGLKTFQHSTRLVSSLNIGKGKANSKLFTALLTVSSLIVAGTSIALDSKLSNEAPPKPKGKISVEEFVKHDQRDDCWVVINGKVYDMTDFLSNHPGGSRVILRNAGKDATKIFEPIHPKGTIEKYLPEDKYLGELDGEAPVLEEEFDEDEEARLEFLENLPPLSKIQNLHDMEYIASKILPKAAWAYYSSGSDDEISMRENHYAYQRIYFRPRILVDMISTLASSSLEEIAAARIPGATQWYQLYVNENPDVVKKMVLNAEELGMKAIFITVDAPSLGNREKDRRMKYTGDASVQTGTRVRRSHGAASAISTFIDPSLTWERVDEIRKLTKLPIVIKGVQRVEDVILAVDKGLAGVVLSNHGGRQLDTAPPPVQLLVEVMAELKKQNKLRPDFEIFVDGGVRRSTDILKAVAIGGKNVKIGVGLGRPFLYSNSAYGEEGVRKTIQILKDEMVMSMRLLGVRNIDELDETFVDTRFLLGRSTAPDELYNQVYSPMRTIEFSNR</sequence>
<dbReference type="FunFam" id="3.10.120.10:FF:000009">
    <property type="entry name" value="Cytochrome b2, mitochondrial, putative"/>
    <property type="match status" value="1"/>
</dbReference>
<evidence type="ECO:0000256" key="1">
    <source>
        <dbReference type="ARBA" id="ARBA00001917"/>
    </source>
</evidence>
<dbReference type="PROSITE" id="PS00557">
    <property type="entry name" value="FMN_HYDROXY_ACID_DH_1"/>
    <property type="match status" value="1"/>
</dbReference>
<dbReference type="InterPro" id="IPR008259">
    <property type="entry name" value="FMN_hydac_DH_AS"/>
</dbReference>
<reference evidence="9" key="1">
    <citation type="submission" date="2016-04" db="EMBL/GenBank/DDBJ databases">
        <title>Comparative genomics of biotechnologically important yeasts.</title>
        <authorList>
            <consortium name="DOE Joint Genome Institute"/>
            <person name="Riley R."/>
            <person name="Haridas S."/>
            <person name="Wolfe K.H."/>
            <person name="Lopes M.R."/>
            <person name="Hittinger C.T."/>
            <person name="Goker M."/>
            <person name="Salamov A."/>
            <person name="Wisecaver J."/>
            <person name="Long T.M."/>
            <person name="Aerts A.L."/>
            <person name="Barry K."/>
            <person name="Choi C."/>
            <person name="Clum A."/>
            <person name="Coughlan A.Y."/>
            <person name="Deshpande S."/>
            <person name="Douglass A.P."/>
            <person name="Hanson S.J."/>
            <person name="Klenk H.-P."/>
            <person name="Labutti K."/>
            <person name="Lapidus A."/>
            <person name="Lindquist E."/>
            <person name="Lipzen A."/>
            <person name="Meier-Kolthoff J.P."/>
            <person name="Ohm R.A."/>
            <person name="Otillar R.P."/>
            <person name="Pangilinan J."/>
            <person name="Peng Y."/>
            <person name="Rokas A."/>
            <person name="Rosa C.A."/>
            <person name="Scheuner C."/>
            <person name="Sibirny A.A."/>
            <person name="Slot J.C."/>
            <person name="Stielow J.B."/>
            <person name="Sun H."/>
            <person name="Kurtzman C.P."/>
            <person name="Blackwell M."/>
            <person name="Grigoriev I.V."/>
            <person name="Jeffries T.W."/>
        </authorList>
    </citation>
    <scope>NUCLEOTIDE SEQUENCE [LARGE SCALE GENOMIC DNA]</scope>
    <source>
        <strain evidence="9">NRRL YB-2248</strain>
    </source>
</reference>
<dbReference type="PANTHER" id="PTHR10578:SF148">
    <property type="entry name" value="L-LACTATE DEHYDROGENASE (CYTOCHROME)"/>
    <property type="match status" value="1"/>
</dbReference>
<dbReference type="InterPro" id="IPR036400">
    <property type="entry name" value="Cyt_B5-like_heme/steroid_sf"/>
</dbReference>
<feature type="domain" description="FMN hydroxy acid dehydrogenase" evidence="7">
    <location>
        <begin position="238"/>
        <end position="496"/>
    </location>
</feature>
<comment type="cofactor">
    <cofactor evidence="1">
        <name>FMN</name>
        <dbReference type="ChEBI" id="CHEBI:58210"/>
    </cofactor>
</comment>
<evidence type="ECO:0000313" key="9">
    <source>
        <dbReference type="Proteomes" id="UP000094801"/>
    </source>
</evidence>
<dbReference type="InterPro" id="IPR013785">
    <property type="entry name" value="Aldolase_TIM"/>
</dbReference>
<evidence type="ECO:0000313" key="8">
    <source>
        <dbReference type="EMBL" id="ODV83364.1"/>
    </source>
</evidence>
<dbReference type="Proteomes" id="UP000094801">
    <property type="component" value="Unassembled WGS sequence"/>
</dbReference>
<dbReference type="Pfam" id="PF01070">
    <property type="entry name" value="FMN_dh"/>
    <property type="match status" value="1"/>
</dbReference>
<dbReference type="Pfam" id="PF00173">
    <property type="entry name" value="Cyt-b5"/>
    <property type="match status" value="1"/>
</dbReference>
<dbReference type="OrthoDB" id="1925334at2759"/>
<dbReference type="InterPro" id="IPR000262">
    <property type="entry name" value="FMN-dep_DH"/>
</dbReference>
<dbReference type="SUPFAM" id="SSF51395">
    <property type="entry name" value="FMN-linked oxidoreductases"/>
    <property type="match status" value="1"/>
</dbReference>
<evidence type="ECO:0000256" key="3">
    <source>
        <dbReference type="ARBA" id="ARBA00022723"/>
    </source>
</evidence>
<dbReference type="SMART" id="SM01117">
    <property type="entry name" value="Cyt-b5"/>
    <property type="match status" value="1"/>
</dbReference>
<dbReference type="PRINTS" id="PR00363">
    <property type="entry name" value="CYTOCHROMEB5"/>
</dbReference>
<dbReference type="InterPro" id="IPR018506">
    <property type="entry name" value="Cyt_B5_heme-BS"/>
</dbReference>
<keyword evidence="2" id="KW-0349">Heme</keyword>
<dbReference type="EMBL" id="KV453864">
    <property type="protein sequence ID" value="ODV83364.1"/>
    <property type="molecule type" value="Genomic_DNA"/>
</dbReference>
<evidence type="ECO:0000259" key="6">
    <source>
        <dbReference type="PROSITE" id="PS50255"/>
    </source>
</evidence>
<dbReference type="GO" id="GO:0046872">
    <property type="term" value="F:metal ion binding"/>
    <property type="evidence" value="ECO:0007669"/>
    <property type="project" value="UniProtKB-KW"/>
</dbReference>